<dbReference type="Pfam" id="PF19577">
    <property type="entry name" value="DcaP"/>
    <property type="match status" value="1"/>
</dbReference>
<feature type="signal peptide" evidence="1">
    <location>
        <begin position="1"/>
        <end position="20"/>
    </location>
</feature>
<feature type="chain" id="PRO_5046711533" evidence="1">
    <location>
        <begin position="21"/>
        <end position="434"/>
    </location>
</feature>
<proteinExistence type="predicted"/>
<evidence type="ECO:0000313" key="3">
    <source>
        <dbReference type="Proteomes" id="UP001565200"/>
    </source>
</evidence>
<dbReference type="Proteomes" id="UP001565200">
    <property type="component" value="Unassembled WGS sequence"/>
</dbReference>
<evidence type="ECO:0000256" key="1">
    <source>
        <dbReference type="SAM" id="SignalP"/>
    </source>
</evidence>
<name>A0ABV4CYX8_9BACT</name>
<reference evidence="2 3" key="1">
    <citation type="submission" date="2024-03" db="EMBL/GenBank/DDBJ databases">
        <title>Mouse gut bacterial collection (mGBC) of GemPharmatech.</title>
        <authorList>
            <person name="He Y."/>
            <person name="Dong L."/>
            <person name="Wu D."/>
            <person name="Gao X."/>
            <person name="Lin Z."/>
        </authorList>
    </citation>
    <scope>NUCLEOTIDE SEQUENCE [LARGE SCALE GENOMIC DNA]</scope>
    <source>
        <strain evidence="2 3">54-13</strain>
    </source>
</reference>
<dbReference type="InterPro" id="IPR045748">
    <property type="entry name" value="DcaP"/>
</dbReference>
<comment type="caution">
    <text evidence="2">The sequence shown here is derived from an EMBL/GenBank/DDBJ whole genome shotgun (WGS) entry which is preliminary data.</text>
</comment>
<evidence type="ECO:0000313" key="2">
    <source>
        <dbReference type="EMBL" id="MEY8245856.1"/>
    </source>
</evidence>
<dbReference type="RefSeq" id="WP_121699025.1">
    <property type="nucleotide sequence ID" value="NZ_JBCLPP010000025.1"/>
</dbReference>
<dbReference type="SUPFAM" id="SSF56935">
    <property type="entry name" value="Porins"/>
    <property type="match status" value="1"/>
</dbReference>
<keyword evidence="3" id="KW-1185">Reference proteome</keyword>
<accession>A0ABV4CYX8</accession>
<sequence>MNKKFALALVLGLGALSSFAVSPAEQQLEELKKSHHTVNIDKDTELDSLTEKDLIGLFYYDQFRHFQDPRAPYFMLMSKTHQYAMGVGGVVRMRGWYDWNGAMQNSAFIPYNISIPNDPTRDRWFGTTPAGTALFFSVFGRNPKYGNYQLYIEANFNGYGNRDFHLKKAYAAVGDWTLGYTNSTFSDPAAQPPTVDAQGPNSETSDTNMLLRWMHTVKDRYVFAVSIETPNGDIPELTDVYKPCNDYMPNFAAFVQYQWKGGQHIRLSGIVRGLEYRDLKAGKNHKVTGWGAHLSTVFRPVDPVTVYGAFITGKGISSIINDLQSSNSDLVGDITRDGRMYAPLSIGWYAALQYHFRPNLFSTIMFSEERFLPKHEPRYEDLTYKYGLYGTANLFWDITPRCQVGMEYNFGKRQDIDLQHRWVNRACLMAQFSF</sequence>
<gene>
    <name evidence="2" type="ORF">AAK873_09550</name>
</gene>
<keyword evidence="1" id="KW-0732">Signal</keyword>
<protein>
    <submittedName>
        <fullName evidence="2">DcaP family trimeric outer membrane transporter</fullName>
    </submittedName>
</protein>
<dbReference type="EMBL" id="JBCLPP010000025">
    <property type="protein sequence ID" value="MEY8245856.1"/>
    <property type="molecule type" value="Genomic_DNA"/>
</dbReference>
<organism evidence="2 3">
    <name type="scientific">Heminiphilus faecis</name>
    <dbReference type="NCBI Taxonomy" id="2601703"/>
    <lineage>
        <taxon>Bacteria</taxon>
        <taxon>Pseudomonadati</taxon>
        <taxon>Bacteroidota</taxon>
        <taxon>Bacteroidia</taxon>
        <taxon>Bacteroidales</taxon>
        <taxon>Muribaculaceae</taxon>
        <taxon>Heminiphilus</taxon>
    </lineage>
</organism>